<dbReference type="Proteomes" id="UP000199630">
    <property type="component" value="Unassembled WGS sequence"/>
</dbReference>
<dbReference type="InterPro" id="IPR011049">
    <property type="entry name" value="Serralysin-like_metalloprot_C"/>
</dbReference>
<evidence type="ECO:0000313" key="10">
    <source>
        <dbReference type="EMBL" id="SFI77760.1"/>
    </source>
</evidence>
<reference evidence="11" key="1">
    <citation type="submission" date="2016-10" db="EMBL/GenBank/DDBJ databases">
        <authorList>
            <person name="Varghese N."/>
            <person name="Submissions S."/>
        </authorList>
    </citation>
    <scope>NUCLEOTIDE SEQUENCE [LARGE SCALE GENOMIC DNA]</scope>
    <source>
        <strain evidence="11">DSM 26471</strain>
    </source>
</reference>
<dbReference type="PRINTS" id="PR01488">
    <property type="entry name" value="RTXTOXINA"/>
</dbReference>
<dbReference type="PANTHER" id="PTHR38340:SF1">
    <property type="entry name" value="S-LAYER PROTEIN"/>
    <property type="match status" value="1"/>
</dbReference>
<evidence type="ECO:0000256" key="8">
    <source>
        <dbReference type="SAM" id="MobiDB-lite"/>
    </source>
</evidence>
<evidence type="ECO:0000256" key="5">
    <source>
        <dbReference type="ARBA" id="ARBA00022737"/>
    </source>
</evidence>
<feature type="domain" description="Hedgehog/Intein (Hint)" evidence="9">
    <location>
        <begin position="728"/>
        <end position="874"/>
    </location>
</feature>
<dbReference type="PANTHER" id="PTHR38340">
    <property type="entry name" value="S-LAYER PROTEIN"/>
    <property type="match status" value="1"/>
</dbReference>
<sequence length="921" mass="95744">MTTSYYDPYRDYDSSCDPTTPTTDGIVEGTAGDDLIDVAYTGDPEGDMIDGADGLNDIVYAGDGDDTVLGGEGNDTIYGDTGATETTSTETFSWSSLADTDYCGYGTVDNGEDLTGDTLVQNTGSVIVTVTTPELDCSWWDGDDTVTSSFSTSTMNTDGVDGASASSSLSSLADAGETGTYDVAFSDEVENVTFNISDIDANLGQVTVIAYDADGNEIPVTFEIGSDLTLSGNTVTAADTDNVTPADDSNTVTVSIAGPVASFEVIHTNPGTGTSGINISDVSFSVTTVDETGEGEGDDTLIGGAGDDTIFGQGGNDTLQGDAGTNYLDGGDGDDTFIGGEGADTFRGGRGQDNIDYSGSDAAVNVDLSTSTLSGGDADNDTIESGIDGVIGSEYDDVLTGFDHQGTTPEDTYTNEFWGMGGDDTISGGGGDDYLDGGDGNDVIEGGDGDDIIIGGPDGTPDRGYGPYLADDADPYNDRDILMGGAGNDTIYGGDDNDIIDGGADDDHLDGGYDDDTITGGTGNDTIIGGEGSDTIDGGDGDDIIYGGLDPAYPDSLNVPDDAGDLEVENGKDVIDGGAGNDTIYGQDDDDLIYGGDGDDYIDGGIDDDTIYAGAGTDMVFGGEDEDTIYGGGDNDVLDGGDDQDTIYVTFSDVTTGVYNTTVHGGDGGIDWDTLDLGALISDGWVITHHVQNPDSDGNGFDGQIQLYNAGTDEYANINYTNIEEVIPCFTPGTLIATPKGEMKVETLSVGDRVITRDNGIQAIRWIGKKILSGAELAARGALNPVMIRQGALGAGLPERDMLVSPNHRMLVSNEKAALLFEEHEVLVAAKHLTRMEGVDVVEASEVTYIHVMFDRHEVVLSDGTWSESFQPGDYTLAGIDDAARDELFTLFPELEDVTARGGFSAARRILRKHEAELLVN</sequence>
<keyword evidence="3" id="KW-0964">Secreted</keyword>
<dbReference type="Gene3D" id="2.150.10.10">
    <property type="entry name" value="Serralysin-like metalloprotease, C-terminal"/>
    <property type="match status" value="4"/>
</dbReference>
<evidence type="ECO:0000256" key="2">
    <source>
        <dbReference type="ARBA" id="ARBA00004613"/>
    </source>
</evidence>
<dbReference type="InterPro" id="IPR050557">
    <property type="entry name" value="RTX_toxin/Mannuronan_C5-epim"/>
</dbReference>
<gene>
    <name evidence="10" type="ORF">SAMN04487991_0843</name>
</gene>
<evidence type="ECO:0000259" key="9">
    <source>
        <dbReference type="Pfam" id="PF13403"/>
    </source>
</evidence>
<dbReference type="RefSeq" id="WP_143093031.1">
    <property type="nucleotide sequence ID" value="NZ_FORH01000001.1"/>
</dbReference>
<dbReference type="PROSITE" id="PS00330">
    <property type="entry name" value="HEMOLYSIN_CALCIUM"/>
    <property type="match status" value="2"/>
</dbReference>
<proteinExistence type="predicted"/>
<keyword evidence="6" id="KW-0843">Virulence</keyword>
<dbReference type="Pfam" id="PF13403">
    <property type="entry name" value="Hint_2"/>
    <property type="match status" value="1"/>
</dbReference>
<keyword evidence="5" id="KW-0677">Repeat</keyword>
<dbReference type="SUPFAM" id="SSF51120">
    <property type="entry name" value="beta-Roll"/>
    <property type="match status" value="4"/>
</dbReference>
<dbReference type="GO" id="GO:0005509">
    <property type="term" value="F:calcium ion binding"/>
    <property type="evidence" value="ECO:0007669"/>
    <property type="project" value="InterPro"/>
</dbReference>
<feature type="region of interest" description="Disordered" evidence="8">
    <location>
        <begin position="1"/>
        <end position="24"/>
    </location>
</feature>
<comment type="subcellular location">
    <subcellularLocation>
        <location evidence="1">Membrane</location>
    </subcellularLocation>
    <subcellularLocation>
        <location evidence="2">Secreted</location>
    </subcellularLocation>
</comment>
<evidence type="ECO:0000313" key="11">
    <source>
        <dbReference type="Proteomes" id="UP000199630"/>
    </source>
</evidence>
<dbReference type="PRINTS" id="PR00313">
    <property type="entry name" value="CABNDNGRPT"/>
</dbReference>
<dbReference type="InterPro" id="IPR001343">
    <property type="entry name" value="Hemolysn_Ca-bd"/>
</dbReference>
<dbReference type="Pfam" id="PF00353">
    <property type="entry name" value="HemolysinCabind"/>
    <property type="match status" value="7"/>
</dbReference>
<keyword evidence="11" id="KW-1185">Reference proteome</keyword>
<dbReference type="GO" id="GO:0005576">
    <property type="term" value="C:extracellular region"/>
    <property type="evidence" value="ECO:0007669"/>
    <property type="project" value="UniProtKB-SubCell"/>
</dbReference>
<dbReference type="AlphaFoldDB" id="A0A1I3KZB8"/>
<dbReference type="GO" id="GO:0090729">
    <property type="term" value="F:toxin activity"/>
    <property type="evidence" value="ECO:0007669"/>
    <property type="project" value="UniProtKB-KW"/>
</dbReference>
<accession>A0A1I3KZB8</accession>
<evidence type="ECO:0000256" key="3">
    <source>
        <dbReference type="ARBA" id="ARBA00022525"/>
    </source>
</evidence>
<dbReference type="InterPro" id="IPR036844">
    <property type="entry name" value="Hint_dom_sf"/>
</dbReference>
<name>A0A1I3KZB8_9RHOB</name>
<dbReference type="SUPFAM" id="SSF51294">
    <property type="entry name" value="Hedgehog/intein (Hint) domain"/>
    <property type="match status" value="1"/>
</dbReference>
<organism evidence="10 11">
    <name type="scientific">Celeribacter neptunius</name>
    <dbReference type="NCBI Taxonomy" id="588602"/>
    <lineage>
        <taxon>Bacteria</taxon>
        <taxon>Pseudomonadati</taxon>
        <taxon>Pseudomonadota</taxon>
        <taxon>Alphaproteobacteria</taxon>
        <taxon>Rhodobacterales</taxon>
        <taxon>Roseobacteraceae</taxon>
        <taxon>Celeribacter</taxon>
    </lineage>
</organism>
<dbReference type="InterPro" id="IPR003995">
    <property type="entry name" value="RTX_toxin_determinant-A"/>
</dbReference>
<keyword evidence="7" id="KW-0472">Membrane</keyword>
<dbReference type="InterPro" id="IPR028992">
    <property type="entry name" value="Hedgehog/Intein_dom"/>
</dbReference>
<protein>
    <submittedName>
        <fullName evidence="10">Ca2+-binding protein, RTX toxin-related</fullName>
    </submittedName>
</protein>
<dbReference type="STRING" id="588602.SAMN04487991_0843"/>
<evidence type="ECO:0000256" key="1">
    <source>
        <dbReference type="ARBA" id="ARBA00004370"/>
    </source>
</evidence>
<evidence type="ECO:0000256" key="7">
    <source>
        <dbReference type="ARBA" id="ARBA00023136"/>
    </source>
</evidence>
<feature type="compositionally biased region" description="Low complexity" evidence="8">
    <location>
        <begin position="524"/>
        <end position="536"/>
    </location>
</feature>
<dbReference type="InterPro" id="IPR018511">
    <property type="entry name" value="Hemolysin-typ_Ca-bd_CS"/>
</dbReference>
<dbReference type="Gene3D" id="2.170.16.10">
    <property type="entry name" value="Hedgehog/Intein (Hint) domain"/>
    <property type="match status" value="1"/>
</dbReference>
<dbReference type="EMBL" id="FORH01000001">
    <property type="protein sequence ID" value="SFI77760.1"/>
    <property type="molecule type" value="Genomic_DNA"/>
</dbReference>
<dbReference type="OrthoDB" id="6305173at2"/>
<feature type="region of interest" description="Disordered" evidence="8">
    <location>
        <begin position="507"/>
        <end position="542"/>
    </location>
</feature>
<evidence type="ECO:0000256" key="4">
    <source>
        <dbReference type="ARBA" id="ARBA00022656"/>
    </source>
</evidence>
<feature type="compositionally biased region" description="Low complexity" evidence="8">
    <location>
        <begin position="15"/>
        <end position="24"/>
    </location>
</feature>
<evidence type="ECO:0000256" key="6">
    <source>
        <dbReference type="ARBA" id="ARBA00023026"/>
    </source>
</evidence>
<keyword evidence="4" id="KW-0800">Toxin</keyword>
<dbReference type="GO" id="GO:0016020">
    <property type="term" value="C:membrane"/>
    <property type="evidence" value="ECO:0007669"/>
    <property type="project" value="UniProtKB-SubCell"/>
</dbReference>